<dbReference type="InterPro" id="IPR004839">
    <property type="entry name" value="Aminotransferase_I/II_large"/>
</dbReference>
<name>A0ABS2KJF1_9GAMM</name>
<dbReference type="CDD" id="cd00609">
    <property type="entry name" value="AAT_like"/>
    <property type="match status" value="1"/>
</dbReference>
<keyword evidence="7" id="KW-1185">Reference proteome</keyword>
<evidence type="ECO:0000313" key="6">
    <source>
        <dbReference type="EMBL" id="MBM7130917.1"/>
    </source>
</evidence>
<dbReference type="EMBL" id="JADIKF010000039">
    <property type="protein sequence ID" value="MBM7130917.1"/>
    <property type="molecule type" value="Genomic_DNA"/>
</dbReference>
<evidence type="ECO:0000259" key="5">
    <source>
        <dbReference type="Pfam" id="PF00155"/>
    </source>
</evidence>
<evidence type="ECO:0000313" key="7">
    <source>
        <dbReference type="Proteomes" id="UP001430193"/>
    </source>
</evidence>
<dbReference type="SUPFAM" id="SSF53383">
    <property type="entry name" value="PLP-dependent transferases"/>
    <property type="match status" value="1"/>
</dbReference>
<dbReference type="Pfam" id="PF00155">
    <property type="entry name" value="Aminotran_1_2"/>
    <property type="match status" value="1"/>
</dbReference>
<dbReference type="PANTHER" id="PTHR43807">
    <property type="entry name" value="FI04487P"/>
    <property type="match status" value="1"/>
</dbReference>
<dbReference type="NCBIfam" id="NF006569">
    <property type="entry name" value="PRK09082.1"/>
    <property type="match status" value="1"/>
</dbReference>
<comment type="caution">
    <text evidence="6">The sequence shown here is derived from an EMBL/GenBank/DDBJ whole genome shotgun (WGS) entry which is preliminary data.</text>
</comment>
<dbReference type="GO" id="GO:0008483">
    <property type="term" value="F:transaminase activity"/>
    <property type="evidence" value="ECO:0007669"/>
    <property type="project" value="UniProtKB-KW"/>
</dbReference>
<dbReference type="NCBIfam" id="NF009079">
    <property type="entry name" value="PRK12414.1"/>
    <property type="match status" value="1"/>
</dbReference>
<dbReference type="InterPro" id="IPR015421">
    <property type="entry name" value="PyrdxlP-dep_Trfase_major"/>
</dbReference>
<proteinExistence type="predicted"/>
<keyword evidence="4" id="KW-0663">Pyridoxal phosphate</keyword>
<keyword evidence="3" id="KW-0808">Transferase</keyword>
<accession>A0ABS2KJF1</accession>
<dbReference type="Gene3D" id="3.90.1150.10">
    <property type="entry name" value="Aspartate Aminotransferase, domain 1"/>
    <property type="match status" value="1"/>
</dbReference>
<organism evidence="6 7">
    <name type="scientific">Dyella mobilis</name>
    <dbReference type="NCBI Taxonomy" id="1849582"/>
    <lineage>
        <taxon>Bacteria</taxon>
        <taxon>Pseudomonadati</taxon>
        <taxon>Pseudomonadota</taxon>
        <taxon>Gammaproteobacteria</taxon>
        <taxon>Lysobacterales</taxon>
        <taxon>Rhodanobacteraceae</taxon>
        <taxon>Dyella</taxon>
    </lineage>
</organism>
<reference evidence="6" key="1">
    <citation type="submission" date="2020-10" db="EMBL/GenBank/DDBJ databases">
        <title>Phylogeny of dyella-like bacteria.</title>
        <authorList>
            <person name="Fu J."/>
        </authorList>
    </citation>
    <scope>NUCLEOTIDE SEQUENCE</scope>
    <source>
        <strain evidence="6">DHON07</strain>
    </source>
</reference>
<dbReference type="InterPro" id="IPR015422">
    <property type="entry name" value="PyrdxlP-dep_Trfase_small"/>
</dbReference>
<evidence type="ECO:0000256" key="2">
    <source>
        <dbReference type="ARBA" id="ARBA00022576"/>
    </source>
</evidence>
<evidence type="ECO:0000256" key="1">
    <source>
        <dbReference type="ARBA" id="ARBA00001933"/>
    </source>
</evidence>
<gene>
    <name evidence="6" type="ORF">ISS99_15380</name>
</gene>
<dbReference type="InterPro" id="IPR015424">
    <property type="entry name" value="PyrdxlP-dep_Trfase"/>
</dbReference>
<evidence type="ECO:0000256" key="3">
    <source>
        <dbReference type="ARBA" id="ARBA00022679"/>
    </source>
</evidence>
<keyword evidence="2 6" id="KW-0032">Aminotransferase</keyword>
<dbReference type="RefSeq" id="WP_204632460.1">
    <property type="nucleotide sequence ID" value="NZ_BSOC01000002.1"/>
</dbReference>
<evidence type="ECO:0000256" key="4">
    <source>
        <dbReference type="ARBA" id="ARBA00022898"/>
    </source>
</evidence>
<dbReference type="PANTHER" id="PTHR43807:SF20">
    <property type="entry name" value="FI04487P"/>
    <property type="match status" value="1"/>
</dbReference>
<comment type="cofactor">
    <cofactor evidence="1">
        <name>pyridoxal 5'-phosphate</name>
        <dbReference type="ChEBI" id="CHEBI:597326"/>
    </cofactor>
</comment>
<sequence>MTIETKLPKVGTTIFSVMSHLAVQHRAVNLGQGFPDFEPPQPLRDALSRAMANGLNQYAPGIGTAALREQIALKTGRLYGYEVSADSEVTVTSGATEALFAAIAAVVRAGDEVIVFDPAYDSYEPAIDLQGARAVHIPLTVPSFSIDWQRVRDAITPKTRMILINSPHNPSGAVLSAADLDELAAIVRDTSIVVLSDEVYEHIVYDGAAHQSVLRHPELAARSIVVSSFGKTYHCTGWKVGYAVAPAKLSAEFRKVHQYLTFCTFHPAQAAFAEFLASTPEHYLELPAFYEVKRDRFRKLLAPSRLKLLDVPGGYFQLVDYSAIRDEDDIAFCEWLVKEGGVAAIPLTPFYDKAPGTRLVRLCFAKSDATMDAAAERLCKL</sequence>
<protein>
    <submittedName>
        <fullName evidence="6">Pyridoxal phosphate-dependent aminotransferase</fullName>
    </submittedName>
</protein>
<dbReference type="Gene3D" id="3.40.640.10">
    <property type="entry name" value="Type I PLP-dependent aspartate aminotransferase-like (Major domain)"/>
    <property type="match status" value="1"/>
</dbReference>
<dbReference type="Proteomes" id="UP001430193">
    <property type="component" value="Unassembled WGS sequence"/>
</dbReference>
<dbReference type="InterPro" id="IPR051326">
    <property type="entry name" value="Kynurenine-oxoglutarate_AT"/>
</dbReference>
<feature type="domain" description="Aminotransferase class I/classII large" evidence="5">
    <location>
        <begin position="28"/>
        <end position="378"/>
    </location>
</feature>